<proteinExistence type="predicted"/>
<reference evidence="1 2" key="1">
    <citation type="journal article" date="2007" name="Nature">
        <title>Evolution of genes and genomes on the Drosophila phylogeny.</title>
        <authorList>
            <consortium name="Drosophila 12 Genomes Consortium"/>
            <person name="Clark A.G."/>
            <person name="Eisen M.B."/>
            <person name="Smith D.R."/>
            <person name="Bergman C.M."/>
            <person name="Oliver B."/>
            <person name="Markow T.A."/>
            <person name="Kaufman T.C."/>
            <person name="Kellis M."/>
            <person name="Gelbart W."/>
            <person name="Iyer V.N."/>
            <person name="Pollard D.A."/>
            <person name="Sackton T.B."/>
            <person name="Larracuente A.M."/>
            <person name="Singh N.D."/>
            <person name="Abad J.P."/>
            <person name="Abt D.N."/>
            <person name="Adryan B."/>
            <person name="Aguade M."/>
            <person name="Akashi H."/>
            <person name="Anderson W.W."/>
            <person name="Aquadro C.F."/>
            <person name="Ardell D.H."/>
            <person name="Arguello R."/>
            <person name="Artieri C.G."/>
            <person name="Barbash D.A."/>
            <person name="Barker D."/>
            <person name="Barsanti P."/>
            <person name="Batterham P."/>
            <person name="Batzoglou S."/>
            <person name="Begun D."/>
            <person name="Bhutkar A."/>
            <person name="Blanco E."/>
            <person name="Bosak S.A."/>
            <person name="Bradley R.K."/>
            <person name="Brand A.D."/>
            <person name="Brent M.R."/>
            <person name="Brooks A.N."/>
            <person name="Brown R.H."/>
            <person name="Butlin R.K."/>
            <person name="Caggese C."/>
            <person name="Calvi B.R."/>
            <person name="Bernardo de Carvalho A."/>
            <person name="Caspi A."/>
            <person name="Castrezana S."/>
            <person name="Celniker S.E."/>
            <person name="Chang J.L."/>
            <person name="Chapple C."/>
            <person name="Chatterji S."/>
            <person name="Chinwalla A."/>
            <person name="Civetta A."/>
            <person name="Clifton S.W."/>
            <person name="Comeron J.M."/>
            <person name="Costello J.C."/>
            <person name="Coyne J.A."/>
            <person name="Daub J."/>
            <person name="David R.G."/>
            <person name="Delcher A.L."/>
            <person name="Delehaunty K."/>
            <person name="Do C.B."/>
            <person name="Ebling H."/>
            <person name="Edwards K."/>
            <person name="Eickbush T."/>
            <person name="Evans J.D."/>
            <person name="Filipski A."/>
            <person name="Findeiss S."/>
            <person name="Freyhult E."/>
            <person name="Fulton L."/>
            <person name="Fulton R."/>
            <person name="Garcia A.C."/>
            <person name="Gardiner A."/>
            <person name="Garfield D.A."/>
            <person name="Garvin B.E."/>
            <person name="Gibson G."/>
            <person name="Gilbert D."/>
            <person name="Gnerre S."/>
            <person name="Godfrey J."/>
            <person name="Good R."/>
            <person name="Gotea V."/>
            <person name="Gravely B."/>
            <person name="Greenberg A.J."/>
            <person name="Griffiths-Jones S."/>
            <person name="Gross S."/>
            <person name="Guigo R."/>
            <person name="Gustafson E.A."/>
            <person name="Haerty W."/>
            <person name="Hahn M.W."/>
            <person name="Halligan D.L."/>
            <person name="Halpern A.L."/>
            <person name="Halter G.M."/>
            <person name="Han M.V."/>
            <person name="Heger A."/>
            <person name="Hillier L."/>
            <person name="Hinrichs A.S."/>
            <person name="Holmes I."/>
            <person name="Hoskins R.A."/>
            <person name="Hubisz M.J."/>
            <person name="Hultmark D."/>
            <person name="Huntley M.A."/>
            <person name="Jaffe D.B."/>
            <person name="Jagadeeshan S."/>
            <person name="Jeck W.R."/>
            <person name="Johnson J."/>
            <person name="Jones C.D."/>
            <person name="Jordan W.C."/>
            <person name="Karpen G.H."/>
            <person name="Kataoka E."/>
            <person name="Keightley P.D."/>
            <person name="Kheradpour P."/>
            <person name="Kirkness E.F."/>
            <person name="Koerich L.B."/>
            <person name="Kristiansen K."/>
            <person name="Kudrna D."/>
            <person name="Kulathinal R.J."/>
            <person name="Kumar S."/>
            <person name="Kwok R."/>
            <person name="Lander E."/>
            <person name="Langley C.H."/>
            <person name="Lapoint R."/>
            <person name="Lazzaro B.P."/>
            <person name="Lee S.J."/>
            <person name="Levesque L."/>
            <person name="Li R."/>
            <person name="Lin C.F."/>
            <person name="Lin M.F."/>
            <person name="Lindblad-Toh K."/>
            <person name="Llopart A."/>
            <person name="Long M."/>
            <person name="Low L."/>
            <person name="Lozovsky E."/>
            <person name="Lu J."/>
            <person name="Luo M."/>
            <person name="Machado C.A."/>
            <person name="Makalowski W."/>
            <person name="Marzo M."/>
            <person name="Matsuda M."/>
            <person name="Matzkin L."/>
            <person name="McAllister B."/>
            <person name="McBride C.S."/>
            <person name="McKernan B."/>
            <person name="McKernan K."/>
            <person name="Mendez-Lago M."/>
            <person name="Minx P."/>
            <person name="Mollenhauer M.U."/>
            <person name="Montooth K."/>
            <person name="Mount S.M."/>
            <person name="Mu X."/>
            <person name="Myers E."/>
            <person name="Negre B."/>
            <person name="Newfeld S."/>
            <person name="Nielsen R."/>
            <person name="Noor M.A."/>
            <person name="O'Grady P."/>
            <person name="Pachter L."/>
            <person name="Papaceit M."/>
            <person name="Parisi M.J."/>
            <person name="Parisi M."/>
            <person name="Parts L."/>
            <person name="Pedersen J.S."/>
            <person name="Pesole G."/>
            <person name="Phillippy A.M."/>
            <person name="Ponting C.P."/>
            <person name="Pop M."/>
            <person name="Porcelli D."/>
            <person name="Powell J.R."/>
            <person name="Prohaska S."/>
            <person name="Pruitt K."/>
            <person name="Puig M."/>
            <person name="Quesneville H."/>
            <person name="Ram K.R."/>
            <person name="Rand D."/>
            <person name="Rasmussen M.D."/>
            <person name="Reed L.K."/>
            <person name="Reenan R."/>
            <person name="Reily A."/>
            <person name="Remington K.A."/>
            <person name="Rieger T.T."/>
            <person name="Ritchie M.G."/>
            <person name="Robin C."/>
            <person name="Rogers Y.H."/>
            <person name="Rohde C."/>
            <person name="Rozas J."/>
            <person name="Rubenfield M.J."/>
            <person name="Ruiz A."/>
            <person name="Russo S."/>
            <person name="Salzberg S.L."/>
            <person name="Sanchez-Gracia A."/>
            <person name="Saranga D.J."/>
            <person name="Sato H."/>
            <person name="Schaeffer S.W."/>
            <person name="Schatz M.C."/>
            <person name="Schlenke T."/>
            <person name="Schwartz R."/>
            <person name="Segarra C."/>
            <person name="Singh R.S."/>
            <person name="Sirot L."/>
            <person name="Sirota M."/>
            <person name="Sisneros N.B."/>
            <person name="Smith C.D."/>
            <person name="Smith T.F."/>
            <person name="Spieth J."/>
            <person name="Stage D.E."/>
            <person name="Stark A."/>
            <person name="Stephan W."/>
            <person name="Strausberg R.L."/>
            <person name="Strempel S."/>
            <person name="Sturgill D."/>
            <person name="Sutton G."/>
            <person name="Sutton G.G."/>
            <person name="Tao W."/>
            <person name="Teichmann S."/>
            <person name="Tobari Y.N."/>
            <person name="Tomimura Y."/>
            <person name="Tsolas J.M."/>
            <person name="Valente V.L."/>
            <person name="Venter E."/>
            <person name="Venter J.C."/>
            <person name="Vicario S."/>
            <person name="Vieira F.G."/>
            <person name="Vilella A.J."/>
            <person name="Villasante A."/>
            <person name="Walenz B."/>
            <person name="Wang J."/>
            <person name="Wasserman M."/>
            <person name="Watts T."/>
            <person name="Wilson D."/>
            <person name="Wilson R.K."/>
            <person name="Wing R.A."/>
            <person name="Wolfner M.F."/>
            <person name="Wong A."/>
            <person name="Wong G.K."/>
            <person name="Wu C.I."/>
            <person name="Wu G."/>
            <person name="Yamamoto D."/>
            <person name="Yang H.P."/>
            <person name="Yang S.P."/>
            <person name="Yorke J.A."/>
            <person name="Yoshida K."/>
            <person name="Zdobnov E."/>
            <person name="Zhang P."/>
            <person name="Zhang Y."/>
            <person name="Zimin A.V."/>
            <person name="Baldwin J."/>
            <person name="Abdouelleil A."/>
            <person name="Abdulkadir J."/>
            <person name="Abebe A."/>
            <person name="Abera B."/>
            <person name="Abreu J."/>
            <person name="Acer S.C."/>
            <person name="Aftuck L."/>
            <person name="Alexander A."/>
            <person name="An P."/>
            <person name="Anderson E."/>
            <person name="Anderson S."/>
            <person name="Arachi H."/>
            <person name="Azer M."/>
            <person name="Bachantsang P."/>
            <person name="Barry A."/>
            <person name="Bayul T."/>
            <person name="Berlin A."/>
            <person name="Bessette D."/>
            <person name="Bloom T."/>
            <person name="Blye J."/>
            <person name="Boguslavskiy L."/>
            <person name="Bonnet C."/>
            <person name="Boukhgalter B."/>
            <person name="Bourzgui I."/>
            <person name="Brown A."/>
            <person name="Cahill P."/>
            <person name="Channer S."/>
            <person name="Cheshatsang Y."/>
            <person name="Chuda L."/>
            <person name="Citroen M."/>
            <person name="Collymore A."/>
            <person name="Cooke P."/>
            <person name="Costello M."/>
            <person name="D'Aco K."/>
            <person name="Daza R."/>
            <person name="De Haan G."/>
            <person name="DeGray S."/>
            <person name="DeMaso C."/>
            <person name="Dhargay N."/>
            <person name="Dooley K."/>
            <person name="Dooley E."/>
            <person name="Doricent M."/>
            <person name="Dorje P."/>
            <person name="Dorjee K."/>
            <person name="Dupes A."/>
            <person name="Elong R."/>
            <person name="Falk J."/>
            <person name="Farina A."/>
            <person name="Faro S."/>
            <person name="Ferguson D."/>
            <person name="Fisher S."/>
            <person name="Foley C.D."/>
            <person name="Franke A."/>
            <person name="Friedrich D."/>
            <person name="Gadbois L."/>
            <person name="Gearin G."/>
            <person name="Gearin C.R."/>
            <person name="Giannoukos G."/>
            <person name="Goode T."/>
            <person name="Graham J."/>
            <person name="Grandbois E."/>
            <person name="Grewal S."/>
            <person name="Gyaltsen K."/>
            <person name="Hafez N."/>
            <person name="Hagos B."/>
            <person name="Hall J."/>
            <person name="Henson C."/>
            <person name="Hollinger A."/>
            <person name="Honan T."/>
            <person name="Huard M.D."/>
            <person name="Hughes L."/>
            <person name="Hurhula B."/>
            <person name="Husby M.E."/>
            <person name="Kamat A."/>
            <person name="Kanga B."/>
            <person name="Kashin S."/>
            <person name="Khazanovich D."/>
            <person name="Kisner P."/>
            <person name="Lance K."/>
            <person name="Lara M."/>
            <person name="Lee W."/>
            <person name="Lennon N."/>
            <person name="Letendre F."/>
            <person name="LeVine R."/>
            <person name="Lipovsky A."/>
            <person name="Liu X."/>
            <person name="Liu J."/>
            <person name="Liu S."/>
            <person name="Lokyitsang T."/>
            <person name="Lokyitsang Y."/>
            <person name="Lubonja R."/>
            <person name="Lui A."/>
            <person name="MacDonald P."/>
            <person name="Magnisalis V."/>
            <person name="Maru K."/>
            <person name="Matthews C."/>
            <person name="McCusker W."/>
            <person name="McDonough S."/>
            <person name="Mehta T."/>
            <person name="Meldrim J."/>
            <person name="Meneus L."/>
            <person name="Mihai O."/>
            <person name="Mihalev A."/>
            <person name="Mihova T."/>
            <person name="Mittelman R."/>
            <person name="Mlenga V."/>
            <person name="Montmayeur A."/>
            <person name="Mulrain L."/>
            <person name="Navidi A."/>
            <person name="Naylor J."/>
            <person name="Negash T."/>
            <person name="Nguyen T."/>
            <person name="Nguyen N."/>
            <person name="Nicol R."/>
            <person name="Norbu C."/>
            <person name="Norbu N."/>
            <person name="Novod N."/>
            <person name="O'Neill B."/>
            <person name="Osman S."/>
            <person name="Markiewicz E."/>
            <person name="Oyono O.L."/>
            <person name="Patti C."/>
            <person name="Phunkhang P."/>
            <person name="Pierre F."/>
            <person name="Priest M."/>
            <person name="Raghuraman S."/>
            <person name="Rege F."/>
            <person name="Reyes R."/>
            <person name="Rise C."/>
            <person name="Rogov P."/>
            <person name="Ross K."/>
            <person name="Ryan E."/>
            <person name="Settipalli S."/>
            <person name="Shea T."/>
            <person name="Sherpa N."/>
            <person name="Shi L."/>
            <person name="Shih D."/>
            <person name="Sparrow T."/>
            <person name="Spaulding J."/>
            <person name="Stalker J."/>
            <person name="Stange-Thomann N."/>
            <person name="Stavropoulos S."/>
            <person name="Stone C."/>
            <person name="Strader C."/>
            <person name="Tesfaye S."/>
            <person name="Thomson T."/>
            <person name="Thoulutsang Y."/>
            <person name="Thoulutsang D."/>
            <person name="Topham K."/>
            <person name="Topping I."/>
            <person name="Tsamla T."/>
            <person name="Vassiliev H."/>
            <person name="Vo A."/>
            <person name="Wangchuk T."/>
            <person name="Wangdi T."/>
            <person name="Weiand M."/>
            <person name="Wilkinson J."/>
            <person name="Wilson A."/>
            <person name="Yadav S."/>
            <person name="Young G."/>
            <person name="Yu Q."/>
            <person name="Zembek L."/>
            <person name="Zhong D."/>
            <person name="Zimmer A."/>
            <person name="Zwirko Z."/>
            <person name="Jaffe D.B."/>
            <person name="Alvarez P."/>
            <person name="Brockman W."/>
            <person name="Butler J."/>
            <person name="Chin C."/>
            <person name="Gnerre S."/>
            <person name="Grabherr M."/>
            <person name="Kleber M."/>
            <person name="Mauceli E."/>
            <person name="MacCallum I."/>
        </authorList>
    </citation>
    <scope>NUCLEOTIDE SEQUENCE [LARGE SCALE GENOMIC DNA]</scope>
    <source>
        <strain evidence="2">Tucson 14030-0811.24</strain>
    </source>
</reference>
<dbReference type="AlphaFoldDB" id="B4MJJ0"/>
<dbReference type="eggNOG" id="ENOG502SCSK">
    <property type="taxonomic scope" value="Eukaryota"/>
</dbReference>
<evidence type="ECO:0000313" key="1">
    <source>
        <dbReference type="EMBL" id="EDW72279.2"/>
    </source>
</evidence>
<name>B4MJJ0_DROWI</name>
<dbReference type="HOGENOM" id="CLU_138774_0_0_1"/>
<evidence type="ECO:0000313" key="2">
    <source>
        <dbReference type="Proteomes" id="UP000007798"/>
    </source>
</evidence>
<feature type="non-terminal residue" evidence="1">
    <location>
        <position position="1"/>
    </location>
</feature>
<gene>
    <name evidence="1" type="primary">Dwil\GK20839</name>
    <name evidence="1" type="ORF">Dwil_GK20839</name>
</gene>
<evidence type="ECO:0008006" key="3">
    <source>
        <dbReference type="Google" id="ProtNLM"/>
    </source>
</evidence>
<dbReference type="InParanoid" id="B4MJJ0"/>
<dbReference type="KEGG" id="dwi:6638425"/>
<sequence>IAALDCYICSYVEGQTDMSCLNNVSSLPVINCTQKYCLTVREEYLKKPSQVRSFLRDCKEKPLLVNGIRTDDTCRTYHRSCQQNLCNGHNGRVNNSTTGSDGAGYGGNHNGIIPGKSNGHQHWQHQGIGSIQSLLLPPLIIYLYCCISCQCN</sequence>
<organism evidence="1 2">
    <name type="scientific">Drosophila willistoni</name>
    <name type="common">Fruit fly</name>
    <dbReference type="NCBI Taxonomy" id="7260"/>
    <lineage>
        <taxon>Eukaryota</taxon>
        <taxon>Metazoa</taxon>
        <taxon>Ecdysozoa</taxon>
        <taxon>Arthropoda</taxon>
        <taxon>Hexapoda</taxon>
        <taxon>Insecta</taxon>
        <taxon>Pterygota</taxon>
        <taxon>Neoptera</taxon>
        <taxon>Endopterygota</taxon>
        <taxon>Diptera</taxon>
        <taxon>Brachycera</taxon>
        <taxon>Muscomorpha</taxon>
        <taxon>Ephydroidea</taxon>
        <taxon>Drosophilidae</taxon>
        <taxon>Drosophila</taxon>
        <taxon>Sophophora</taxon>
    </lineage>
</organism>
<keyword evidence="2" id="KW-1185">Reference proteome</keyword>
<dbReference type="STRING" id="7260.B4MJJ0"/>
<accession>B4MJJ0</accession>
<dbReference type="Proteomes" id="UP000007798">
    <property type="component" value="Unassembled WGS sequence"/>
</dbReference>
<protein>
    <recommendedName>
        <fullName evidence="3">Protein sleepless</fullName>
    </recommendedName>
</protein>
<dbReference type="EMBL" id="CH963846">
    <property type="protein sequence ID" value="EDW72279.2"/>
    <property type="molecule type" value="Genomic_DNA"/>
</dbReference>
<dbReference type="OrthoDB" id="6331233at2759"/>